<dbReference type="Proteomes" id="UP000185696">
    <property type="component" value="Unassembled WGS sequence"/>
</dbReference>
<evidence type="ECO:0000256" key="2">
    <source>
        <dbReference type="ARBA" id="ARBA00022801"/>
    </source>
</evidence>
<evidence type="ECO:0000313" key="6">
    <source>
        <dbReference type="Proteomes" id="UP000185696"/>
    </source>
</evidence>
<comment type="caution">
    <text evidence="5">The sequence shown here is derived from an EMBL/GenBank/DDBJ whole genome shotgun (WGS) entry which is preliminary data.</text>
</comment>
<dbReference type="InterPro" id="IPR020084">
    <property type="entry name" value="NUDIX_hydrolase_CS"/>
</dbReference>
<organism evidence="5 6">
    <name type="scientific">Actinophytocola xinjiangensis</name>
    <dbReference type="NCBI Taxonomy" id="485602"/>
    <lineage>
        <taxon>Bacteria</taxon>
        <taxon>Bacillati</taxon>
        <taxon>Actinomycetota</taxon>
        <taxon>Actinomycetes</taxon>
        <taxon>Pseudonocardiales</taxon>
        <taxon>Pseudonocardiaceae</taxon>
    </lineage>
</organism>
<evidence type="ECO:0000259" key="4">
    <source>
        <dbReference type="PROSITE" id="PS51462"/>
    </source>
</evidence>
<comment type="similarity">
    <text evidence="1 3">Belongs to the Nudix hydrolase family.</text>
</comment>
<dbReference type="EMBL" id="MSIF01000025">
    <property type="protein sequence ID" value="OLF05840.1"/>
    <property type="molecule type" value="Genomic_DNA"/>
</dbReference>
<accession>A0A7Z0WF36</accession>
<proteinExistence type="inferred from homology"/>
<gene>
    <name evidence="5" type="ORF">BLA60_34195</name>
</gene>
<evidence type="ECO:0000313" key="5">
    <source>
        <dbReference type="EMBL" id="OLF05840.1"/>
    </source>
</evidence>
<keyword evidence="2 3" id="KW-0378">Hydrolase</keyword>
<dbReference type="RefSeq" id="WP_075137200.1">
    <property type="nucleotide sequence ID" value="NZ_MSIF01000025.1"/>
</dbReference>
<dbReference type="PROSITE" id="PS00893">
    <property type="entry name" value="NUDIX_BOX"/>
    <property type="match status" value="1"/>
</dbReference>
<dbReference type="InterPro" id="IPR020476">
    <property type="entry name" value="Nudix_hydrolase"/>
</dbReference>
<dbReference type="PROSITE" id="PS51462">
    <property type="entry name" value="NUDIX"/>
    <property type="match status" value="1"/>
</dbReference>
<evidence type="ECO:0000256" key="1">
    <source>
        <dbReference type="ARBA" id="ARBA00005582"/>
    </source>
</evidence>
<name>A0A7Z0WF36_9PSEU</name>
<dbReference type="Gene3D" id="3.90.79.10">
    <property type="entry name" value="Nucleoside Triphosphate Pyrophosphohydrolase"/>
    <property type="match status" value="1"/>
</dbReference>
<sequence>MKWTVHGERRIYDCPWLALYLVDVEVPGRGRYDHHLLRVRPSVGIAIYDPPSDRVLMVWRHRITTDAWNWELPGGWVDPGETPEQAAIREAEEETGWRPESLRELCYLQPIAGIANAEQWIYLAERSVYTGPASDPYEAEGIHWVPLAEIPGMIGRREIVSAASMVALQQLSLERGARGLAPRSAA</sequence>
<dbReference type="GO" id="GO:0016787">
    <property type="term" value="F:hydrolase activity"/>
    <property type="evidence" value="ECO:0007669"/>
    <property type="project" value="UniProtKB-KW"/>
</dbReference>
<evidence type="ECO:0000256" key="3">
    <source>
        <dbReference type="RuleBase" id="RU003476"/>
    </source>
</evidence>
<dbReference type="AlphaFoldDB" id="A0A7Z0WF36"/>
<dbReference type="CDD" id="cd03424">
    <property type="entry name" value="NUDIX_ADPRase_Nudt5_UGPPase_Nudt14"/>
    <property type="match status" value="1"/>
</dbReference>
<dbReference type="PANTHER" id="PTHR43736">
    <property type="entry name" value="ADP-RIBOSE PYROPHOSPHATASE"/>
    <property type="match status" value="1"/>
</dbReference>
<dbReference type="PRINTS" id="PR00502">
    <property type="entry name" value="NUDIXFAMILY"/>
</dbReference>
<dbReference type="InterPro" id="IPR015797">
    <property type="entry name" value="NUDIX_hydrolase-like_dom_sf"/>
</dbReference>
<dbReference type="OrthoDB" id="177518at2"/>
<dbReference type="InterPro" id="IPR000086">
    <property type="entry name" value="NUDIX_hydrolase_dom"/>
</dbReference>
<dbReference type="Pfam" id="PF00293">
    <property type="entry name" value="NUDIX"/>
    <property type="match status" value="1"/>
</dbReference>
<dbReference type="SUPFAM" id="SSF55811">
    <property type="entry name" value="Nudix"/>
    <property type="match status" value="1"/>
</dbReference>
<keyword evidence="6" id="KW-1185">Reference proteome</keyword>
<feature type="domain" description="Nudix hydrolase" evidence="4">
    <location>
        <begin position="38"/>
        <end position="167"/>
    </location>
</feature>
<dbReference type="PANTHER" id="PTHR43736:SF1">
    <property type="entry name" value="DIHYDRONEOPTERIN TRIPHOSPHATE DIPHOSPHATASE"/>
    <property type="match status" value="1"/>
</dbReference>
<reference evidence="5 6" key="1">
    <citation type="submission" date="2016-12" db="EMBL/GenBank/DDBJ databases">
        <title>The draft genome sequence of Actinophytocola xinjiangensis.</title>
        <authorList>
            <person name="Wang W."/>
            <person name="Yuan L."/>
        </authorList>
    </citation>
    <scope>NUCLEOTIDE SEQUENCE [LARGE SCALE GENOMIC DNA]</scope>
    <source>
        <strain evidence="5 6">CGMCC 4.4663</strain>
    </source>
</reference>
<protein>
    <recommendedName>
        <fullName evidence="4">Nudix hydrolase domain-containing protein</fullName>
    </recommendedName>
</protein>